<evidence type="ECO:0000313" key="3">
    <source>
        <dbReference type="EMBL" id="OQB72300.1"/>
    </source>
</evidence>
<evidence type="ECO:0000259" key="2">
    <source>
        <dbReference type="Pfam" id="PF13166"/>
    </source>
</evidence>
<evidence type="ECO:0000256" key="1">
    <source>
        <dbReference type="SAM" id="Coils"/>
    </source>
</evidence>
<dbReference type="AlphaFoldDB" id="A0A1V6C645"/>
<comment type="caution">
    <text evidence="3">The sequence shown here is derived from an EMBL/GenBank/DDBJ whole genome shotgun (WGS) entry which is preliminary data.</text>
</comment>
<dbReference type="Gene3D" id="3.40.50.300">
    <property type="entry name" value="P-loop containing nucleotide triphosphate hydrolases"/>
    <property type="match status" value="2"/>
</dbReference>
<protein>
    <recommendedName>
        <fullName evidence="2">Protein CR006 P-loop domain-containing protein</fullName>
    </recommendedName>
</protein>
<reference evidence="3" key="1">
    <citation type="submission" date="2017-02" db="EMBL/GenBank/DDBJ databases">
        <title>Delving into the versatile metabolic prowess of the omnipresent phylum Bacteroidetes.</title>
        <authorList>
            <person name="Nobu M.K."/>
            <person name="Mei R."/>
            <person name="Narihiro T."/>
            <person name="Kuroda K."/>
            <person name="Liu W.-T."/>
        </authorList>
    </citation>
    <scope>NUCLEOTIDE SEQUENCE</scope>
    <source>
        <strain evidence="3">ADurb.Bin131</strain>
    </source>
</reference>
<feature type="coiled-coil region" evidence="1">
    <location>
        <begin position="484"/>
        <end position="518"/>
    </location>
</feature>
<dbReference type="GO" id="GO:0006302">
    <property type="term" value="P:double-strand break repair"/>
    <property type="evidence" value="ECO:0007669"/>
    <property type="project" value="TreeGrafter"/>
</dbReference>
<dbReference type="InterPro" id="IPR027417">
    <property type="entry name" value="P-loop_NTPase"/>
</dbReference>
<name>A0A1V6C645_UNCT6</name>
<feature type="domain" description="Protein CR006 P-loop" evidence="2">
    <location>
        <begin position="21"/>
        <end position="679"/>
    </location>
</feature>
<proteinExistence type="predicted"/>
<accession>A0A1V6C645</accession>
<gene>
    <name evidence="3" type="ORF">BWX89_01381</name>
</gene>
<dbReference type="Proteomes" id="UP000485562">
    <property type="component" value="Unassembled WGS sequence"/>
</dbReference>
<dbReference type="PANTHER" id="PTHR32182">
    <property type="entry name" value="DNA REPLICATION AND REPAIR PROTEIN RECF"/>
    <property type="match status" value="1"/>
</dbReference>
<dbReference type="SUPFAM" id="SSF52540">
    <property type="entry name" value="P-loop containing nucleoside triphosphate hydrolases"/>
    <property type="match status" value="1"/>
</dbReference>
<dbReference type="InterPro" id="IPR026866">
    <property type="entry name" value="CR006_AAA"/>
</dbReference>
<dbReference type="Pfam" id="PF13166">
    <property type="entry name" value="AAA_13"/>
    <property type="match status" value="1"/>
</dbReference>
<organism evidence="3">
    <name type="scientific">candidate division TA06 bacterium ADurb.Bin131</name>
    <dbReference type="NCBI Taxonomy" id="1852827"/>
    <lineage>
        <taxon>Bacteria</taxon>
        <taxon>Bacteria division TA06</taxon>
    </lineage>
</organism>
<keyword evidence="1" id="KW-0175">Coiled coil</keyword>
<dbReference type="GO" id="GO:0000731">
    <property type="term" value="P:DNA synthesis involved in DNA repair"/>
    <property type="evidence" value="ECO:0007669"/>
    <property type="project" value="TreeGrafter"/>
</dbReference>
<sequence length="800" mass="92907">MIKRIKKIKGVGRFLNVGHIELGRLTLIYGPNCYGKSTLSDIFRSLGNRTPEFLFNRQSITRDDHPPAQEVCFSIKNDTDRTEQDISCIDQRWNAENFNYSVEVFDSRFIEDNIFTGLTISRFNKENLTNLLIGEESVEIGKRIDSLKNKSLHEIKKDMGKIEDLLKRSLGTLDLEINLEDFILIEKPEDIGIAKTNLDKLQGNLKTIEKSISERERILELAEPVKITPENPIPIVKSIDESLRKNFEEINETAYKRMREHIEQHFNFHDGEEEKWIEKGIKGYLKQNKDGTTLHCPLCSQGLDKVADLIGTYNSVFSEEYENFCKEVIATLDTKYQEFNKIISDVKLVENLVDKNMANSRRWQDYFTGDAQKFVEQVDNWSTKVKEFTTDFVSIMEEIAGKSGKLIAEKKKKPFVAITESLITDKLLTIYQQFEEIVNQYNEDINYLLREITVLKTLSQNNQESGKLKTEIANLNMGIKRYELATDIDKLQLLREQKRKMELEINDLQAMLEQENEKFIEPCFKNITQIFNRLGSPDFEIQATYRRWGGQPVYEPIIKFANKEITSDQLPFIFSDADRRALAFSIFISKLWRKSEDELKNTIVFLDDPITSFDDNRISQTFIEIKNLATACRQLIIAAHHSGFLLDTYEKLKNIPHVDLKFIEIKRDEFGSSFVSVSDPKTRLDPHAREIEKVERFINEDRDISASDVRRALRPILQKELEWRFRKNLKGASFSGLGGLVTKLKEKGSITDQMAEKLYDFNDVLQDDHHETILDMDEDTRNLSKEIIKFIFVELNPAVP</sequence>
<dbReference type="PANTHER" id="PTHR32182:SF22">
    <property type="entry name" value="ATP-DEPENDENT ENDONUCLEASE, OLD FAMILY-RELATED"/>
    <property type="match status" value="1"/>
</dbReference>
<dbReference type="EMBL" id="MWDQ01000135">
    <property type="protein sequence ID" value="OQB72300.1"/>
    <property type="molecule type" value="Genomic_DNA"/>
</dbReference>